<dbReference type="SMART" id="SM00448">
    <property type="entry name" value="REC"/>
    <property type="match status" value="1"/>
</dbReference>
<evidence type="ECO:0000256" key="2">
    <source>
        <dbReference type="ARBA" id="ARBA00023012"/>
    </source>
</evidence>
<dbReference type="PROSITE" id="PS50887">
    <property type="entry name" value="GGDEF"/>
    <property type="match status" value="1"/>
</dbReference>
<dbReference type="CDD" id="cd00130">
    <property type="entry name" value="PAS"/>
    <property type="match status" value="1"/>
</dbReference>
<dbReference type="PROSITE" id="PS50112">
    <property type="entry name" value="PAS"/>
    <property type="match status" value="1"/>
</dbReference>
<dbReference type="InterPro" id="IPR043128">
    <property type="entry name" value="Rev_trsase/Diguanyl_cyclase"/>
</dbReference>
<feature type="domain" description="Response regulatory" evidence="7">
    <location>
        <begin position="17"/>
        <end position="133"/>
    </location>
</feature>
<evidence type="ECO:0000259" key="9">
    <source>
        <dbReference type="PROSITE" id="PS50887"/>
    </source>
</evidence>
<dbReference type="InterPro" id="IPR011006">
    <property type="entry name" value="CheY-like_superfamily"/>
</dbReference>
<dbReference type="PANTHER" id="PTHR48111:SF1">
    <property type="entry name" value="TWO-COMPONENT RESPONSE REGULATOR ORR33"/>
    <property type="match status" value="1"/>
</dbReference>
<dbReference type="SMART" id="SM00091">
    <property type="entry name" value="PAS"/>
    <property type="match status" value="1"/>
</dbReference>
<feature type="modified residue" description="4-aspartylphosphate" evidence="6">
    <location>
        <position position="66"/>
    </location>
</feature>
<dbReference type="InterPro" id="IPR035965">
    <property type="entry name" value="PAS-like_dom_sf"/>
</dbReference>
<evidence type="ECO:0000313" key="10">
    <source>
        <dbReference type="EMBL" id="MBC3907646.1"/>
    </source>
</evidence>
<feature type="domain" description="PAS" evidence="8">
    <location>
        <begin position="145"/>
        <end position="196"/>
    </location>
</feature>
<keyword evidence="5" id="KW-0804">Transcription</keyword>
<evidence type="ECO:0000313" key="11">
    <source>
        <dbReference type="Proteomes" id="UP000646911"/>
    </source>
</evidence>
<dbReference type="Gene3D" id="3.30.450.20">
    <property type="entry name" value="PAS domain"/>
    <property type="match status" value="1"/>
</dbReference>
<keyword evidence="11" id="KW-1185">Reference proteome</keyword>
<dbReference type="SMART" id="SM00267">
    <property type="entry name" value="GGDEF"/>
    <property type="match status" value="1"/>
</dbReference>
<dbReference type="InterPro" id="IPR059127">
    <property type="entry name" value="Diguanyl_cycl_sensor_dom"/>
</dbReference>
<keyword evidence="2" id="KW-0902">Two-component regulatory system</keyword>
<protein>
    <submittedName>
        <fullName evidence="10">Response regulator</fullName>
    </submittedName>
</protein>
<dbReference type="RefSeq" id="WP_186953201.1">
    <property type="nucleotide sequence ID" value="NZ_JACOFX010000003.1"/>
</dbReference>
<dbReference type="PANTHER" id="PTHR48111">
    <property type="entry name" value="REGULATOR OF RPOS"/>
    <property type="match status" value="1"/>
</dbReference>
<dbReference type="Gene3D" id="3.40.50.2300">
    <property type="match status" value="1"/>
</dbReference>
<keyword evidence="1 6" id="KW-0597">Phosphoprotein</keyword>
<dbReference type="Pfam" id="PF24820">
    <property type="entry name" value="Diguanyl_cycl_sensor"/>
    <property type="match status" value="1"/>
</dbReference>
<evidence type="ECO:0000256" key="4">
    <source>
        <dbReference type="ARBA" id="ARBA00023125"/>
    </source>
</evidence>
<organism evidence="10 11">
    <name type="scientific">Undibacterium umbellatum</name>
    <dbReference type="NCBI Taxonomy" id="2762300"/>
    <lineage>
        <taxon>Bacteria</taxon>
        <taxon>Pseudomonadati</taxon>
        <taxon>Pseudomonadota</taxon>
        <taxon>Betaproteobacteria</taxon>
        <taxon>Burkholderiales</taxon>
        <taxon>Oxalobacteraceae</taxon>
        <taxon>Undibacterium</taxon>
    </lineage>
</organism>
<dbReference type="PROSITE" id="PS50110">
    <property type="entry name" value="RESPONSE_REGULATORY"/>
    <property type="match status" value="1"/>
</dbReference>
<dbReference type="NCBIfam" id="TIGR00229">
    <property type="entry name" value="sensory_box"/>
    <property type="match status" value="1"/>
</dbReference>
<name>A0ABR6Z7W2_9BURK</name>
<accession>A0ABR6Z7W2</accession>
<feature type="domain" description="GGDEF" evidence="9">
    <location>
        <begin position="303"/>
        <end position="443"/>
    </location>
</feature>
<keyword evidence="4" id="KW-0238">DNA-binding</keyword>
<evidence type="ECO:0000256" key="3">
    <source>
        <dbReference type="ARBA" id="ARBA00023015"/>
    </source>
</evidence>
<evidence type="ECO:0000256" key="5">
    <source>
        <dbReference type="ARBA" id="ARBA00023163"/>
    </source>
</evidence>
<dbReference type="Pfam" id="PF00990">
    <property type="entry name" value="GGDEF"/>
    <property type="match status" value="1"/>
</dbReference>
<keyword evidence="3" id="KW-0805">Transcription regulation</keyword>
<evidence type="ECO:0000259" key="7">
    <source>
        <dbReference type="PROSITE" id="PS50110"/>
    </source>
</evidence>
<dbReference type="SUPFAM" id="SSF55073">
    <property type="entry name" value="Nucleotide cyclase"/>
    <property type="match status" value="1"/>
</dbReference>
<dbReference type="Proteomes" id="UP000646911">
    <property type="component" value="Unassembled WGS sequence"/>
</dbReference>
<dbReference type="InterPro" id="IPR029787">
    <property type="entry name" value="Nucleotide_cyclase"/>
</dbReference>
<dbReference type="InterPro" id="IPR000160">
    <property type="entry name" value="GGDEF_dom"/>
</dbReference>
<dbReference type="Gene3D" id="3.30.70.270">
    <property type="match status" value="1"/>
</dbReference>
<dbReference type="NCBIfam" id="TIGR00254">
    <property type="entry name" value="GGDEF"/>
    <property type="match status" value="1"/>
</dbReference>
<dbReference type="InterPro" id="IPR000014">
    <property type="entry name" value="PAS"/>
</dbReference>
<sequence>MIHQSASEGHGHASNDSILIVDDAPPNIGLLYAALQQAGYQIYAATSGAQALLIAHEVRPNLILLDVVMPGMDGFETCRRLKNEAATEQIPIIFITAANSTEDIAKGFSAGAVDYLSKPLRVDELLIRVKMHLQKQHFLLVQQEQTEKLKLIVDNMSEAVVLLDAKGQITFSNPACHAGLGYTGDEVLGKSITSLLSERQPASCLKFFSTDSDLNISSPTHCGPSEVCVQHSSGKALNMDLTLASVFLQERHYVGLLRDRQPELQHHASLLAADCDPLTNLANLRRFEVTLEQCWQYCLSIVMPVSLLQIRIHQREDCYHHAERHAGDQILQEIARILLVQANRRNGLAARIAEHEFALLVPDLSKEATAFLTHTLRDELMLLLKQKIPASRTEREKAGGISIAYASQVPHAGQTGKQLLDVLSNALPTRQCDEVSRIIATEM</sequence>
<dbReference type="Pfam" id="PF00072">
    <property type="entry name" value="Response_reg"/>
    <property type="match status" value="1"/>
</dbReference>
<comment type="caution">
    <text evidence="10">The sequence shown here is derived from an EMBL/GenBank/DDBJ whole genome shotgun (WGS) entry which is preliminary data.</text>
</comment>
<evidence type="ECO:0000256" key="6">
    <source>
        <dbReference type="PROSITE-ProRule" id="PRU00169"/>
    </source>
</evidence>
<dbReference type="EMBL" id="JACOFX010000003">
    <property type="protein sequence ID" value="MBC3907646.1"/>
    <property type="molecule type" value="Genomic_DNA"/>
</dbReference>
<evidence type="ECO:0000259" key="8">
    <source>
        <dbReference type="PROSITE" id="PS50112"/>
    </source>
</evidence>
<proteinExistence type="predicted"/>
<reference evidence="10 11" key="1">
    <citation type="submission" date="2020-08" db="EMBL/GenBank/DDBJ databases">
        <title>Novel species isolated from subtropical streams in China.</title>
        <authorList>
            <person name="Lu H."/>
        </authorList>
    </citation>
    <scope>NUCLEOTIDE SEQUENCE [LARGE SCALE GENOMIC DNA]</scope>
    <source>
        <strain evidence="10 11">NL8W</strain>
    </source>
</reference>
<dbReference type="CDD" id="cd19920">
    <property type="entry name" value="REC_PA4781-like"/>
    <property type="match status" value="1"/>
</dbReference>
<gene>
    <name evidence="10" type="ORF">H8L47_08715</name>
</gene>
<dbReference type="SUPFAM" id="SSF55785">
    <property type="entry name" value="PYP-like sensor domain (PAS domain)"/>
    <property type="match status" value="1"/>
</dbReference>
<dbReference type="SUPFAM" id="SSF52172">
    <property type="entry name" value="CheY-like"/>
    <property type="match status" value="1"/>
</dbReference>
<dbReference type="InterPro" id="IPR001789">
    <property type="entry name" value="Sig_transdc_resp-reg_receiver"/>
</dbReference>
<dbReference type="InterPro" id="IPR039420">
    <property type="entry name" value="WalR-like"/>
</dbReference>
<evidence type="ECO:0000256" key="1">
    <source>
        <dbReference type="ARBA" id="ARBA00022553"/>
    </source>
</evidence>